<accession>A0ABU8NDG7</accession>
<reference evidence="1 2" key="1">
    <citation type="submission" date="2024-03" db="EMBL/GenBank/DDBJ databases">
        <title>Actinomycetospora sp. OC33-EN06, a novel actinomycete isolated from wild orchid (Aerides multiflora).</title>
        <authorList>
            <person name="Suriyachadkun C."/>
        </authorList>
    </citation>
    <scope>NUCLEOTIDE SEQUENCE [LARGE SCALE GENOMIC DNA]</scope>
    <source>
        <strain evidence="1 2">OC33-EN06</strain>
    </source>
</reference>
<keyword evidence="2" id="KW-1185">Reference proteome</keyword>
<gene>
    <name evidence="1" type="ORF">WCD41_25940</name>
</gene>
<evidence type="ECO:0000313" key="2">
    <source>
        <dbReference type="Proteomes" id="UP001370100"/>
    </source>
</evidence>
<proteinExistence type="predicted"/>
<organism evidence="1 2">
    <name type="scientific">Actinomycetospora aeridis</name>
    <dbReference type="NCBI Taxonomy" id="3129231"/>
    <lineage>
        <taxon>Bacteria</taxon>
        <taxon>Bacillati</taxon>
        <taxon>Actinomycetota</taxon>
        <taxon>Actinomycetes</taxon>
        <taxon>Pseudonocardiales</taxon>
        <taxon>Pseudonocardiaceae</taxon>
        <taxon>Actinomycetospora</taxon>
    </lineage>
</organism>
<sequence>MVGDVAVTPDEDARGVVPRRTVLRGVGAIVAVTGLVAAGCARDDGPDELEAPLAAARSDAAAATAAAAAFPQLAASLTPVADARRAHADALAAEVRRARPDRATAVDAATAPTLPPAPPPASAAAAVSALRGSLGTARDAAGALALTTASYRCGLVTSIAASCAGQATVLA</sequence>
<dbReference type="EMBL" id="JBBEGL010000009">
    <property type="protein sequence ID" value="MEJ2889927.1"/>
    <property type="molecule type" value="Genomic_DNA"/>
</dbReference>
<name>A0ABU8NDG7_9PSEU</name>
<dbReference type="Proteomes" id="UP001370100">
    <property type="component" value="Unassembled WGS sequence"/>
</dbReference>
<comment type="caution">
    <text evidence="1">The sequence shown here is derived from an EMBL/GenBank/DDBJ whole genome shotgun (WGS) entry which is preliminary data.</text>
</comment>
<dbReference type="RefSeq" id="WP_337717980.1">
    <property type="nucleotide sequence ID" value="NZ_JBBEGL010000009.1"/>
</dbReference>
<evidence type="ECO:0000313" key="1">
    <source>
        <dbReference type="EMBL" id="MEJ2889927.1"/>
    </source>
</evidence>
<protein>
    <submittedName>
        <fullName evidence="1">Uncharacterized protein</fullName>
    </submittedName>
</protein>